<dbReference type="EMBL" id="QNRK01000050">
    <property type="protein sequence ID" value="RBP02688.1"/>
    <property type="molecule type" value="Genomic_DNA"/>
</dbReference>
<dbReference type="InterPro" id="IPR057326">
    <property type="entry name" value="KR_dom"/>
</dbReference>
<feature type="domain" description="Ketoreductase" evidence="4">
    <location>
        <begin position="8"/>
        <end position="188"/>
    </location>
</feature>
<name>A0A366EK01_9HYPH</name>
<comment type="similarity">
    <text evidence="1 3">Belongs to the short-chain dehydrogenases/reductases (SDR) family.</text>
</comment>
<dbReference type="InterPro" id="IPR050259">
    <property type="entry name" value="SDR"/>
</dbReference>
<evidence type="ECO:0000256" key="3">
    <source>
        <dbReference type="RuleBase" id="RU000363"/>
    </source>
</evidence>
<dbReference type="PROSITE" id="PS00061">
    <property type="entry name" value="ADH_SHORT"/>
    <property type="match status" value="1"/>
</dbReference>
<dbReference type="AlphaFoldDB" id="A0A366EK01"/>
<dbReference type="InterPro" id="IPR036291">
    <property type="entry name" value="NAD(P)-bd_dom_sf"/>
</dbReference>
<evidence type="ECO:0000259" key="4">
    <source>
        <dbReference type="SMART" id="SM00822"/>
    </source>
</evidence>
<reference evidence="5 6" key="1">
    <citation type="submission" date="2018-06" db="EMBL/GenBank/DDBJ databases">
        <title>Genomic Encyclopedia of Type Strains, Phase IV (KMG-IV): sequencing the most valuable type-strain genomes for metagenomic binning, comparative biology and taxonomic classification.</title>
        <authorList>
            <person name="Goeker M."/>
        </authorList>
    </citation>
    <scope>NUCLEOTIDE SEQUENCE [LARGE SCALE GENOMIC DNA]</scope>
    <source>
        <strain evidence="5 6">DSM 24875</strain>
    </source>
</reference>
<dbReference type="InterPro" id="IPR020904">
    <property type="entry name" value="Sc_DH/Rdtase_CS"/>
</dbReference>
<proteinExistence type="inferred from homology"/>
<comment type="caution">
    <text evidence="5">The sequence shown here is derived from an EMBL/GenBank/DDBJ whole genome shotgun (WGS) entry which is preliminary data.</text>
</comment>
<dbReference type="OrthoDB" id="198783at2"/>
<dbReference type="PANTHER" id="PTHR42879">
    <property type="entry name" value="3-OXOACYL-(ACYL-CARRIER-PROTEIN) REDUCTASE"/>
    <property type="match status" value="1"/>
</dbReference>
<evidence type="ECO:0000313" key="5">
    <source>
        <dbReference type="EMBL" id="RBP02688.1"/>
    </source>
</evidence>
<dbReference type="Proteomes" id="UP000253529">
    <property type="component" value="Unassembled WGS sequence"/>
</dbReference>
<dbReference type="RefSeq" id="WP_113893302.1">
    <property type="nucleotide sequence ID" value="NZ_QNRK01000050.1"/>
</dbReference>
<dbReference type="GO" id="GO:0016491">
    <property type="term" value="F:oxidoreductase activity"/>
    <property type="evidence" value="ECO:0007669"/>
    <property type="project" value="UniProtKB-KW"/>
</dbReference>
<sequence>MAARLENRKALVTGGSRGIGAAIATAFAAEGADVAFCHDGDPAGAAAVAAAVRDYGRRALAVRCDVADDDAVGRFWAEAERALGPIDILVNNAGIGGERPFAAIDLATFDRMIAVNLRALFHFAQLAAPSMRARRWGRIVNIASQLAYKGAPGLTHYCAAKAGVIGFTRALAAELAAEGVLVNAIAPGMTETRLSEGLSDAWKARKLGELPIGRFGAPKDIAPTAVLLASSDGDFYVGQTLSPNGGDVFL</sequence>
<evidence type="ECO:0000313" key="6">
    <source>
        <dbReference type="Proteomes" id="UP000253529"/>
    </source>
</evidence>
<dbReference type="PANTHER" id="PTHR42879:SF2">
    <property type="entry name" value="3-OXOACYL-[ACYL-CARRIER-PROTEIN] REDUCTASE FABG"/>
    <property type="match status" value="1"/>
</dbReference>
<dbReference type="SUPFAM" id="SSF51735">
    <property type="entry name" value="NAD(P)-binding Rossmann-fold domains"/>
    <property type="match status" value="1"/>
</dbReference>
<evidence type="ECO:0000256" key="2">
    <source>
        <dbReference type="ARBA" id="ARBA00023002"/>
    </source>
</evidence>
<protein>
    <submittedName>
        <fullName evidence="5">3-oxoacyl-[acyl-carrier protein] reductase</fullName>
    </submittedName>
</protein>
<organism evidence="5 6">
    <name type="scientific">Roseiarcus fermentans</name>
    <dbReference type="NCBI Taxonomy" id="1473586"/>
    <lineage>
        <taxon>Bacteria</taxon>
        <taxon>Pseudomonadati</taxon>
        <taxon>Pseudomonadota</taxon>
        <taxon>Alphaproteobacteria</taxon>
        <taxon>Hyphomicrobiales</taxon>
        <taxon>Roseiarcaceae</taxon>
        <taxon>Roseiarcus</taxon>
    </lineage>
</organism>
<accession>A0A366EK01</accession>
<gene>
    <name evidence="5" type="ORF">DFR50_15021</name>
</gene>
<dbReference type="FunFam" id="3.40.50.720:FF:000173">
    <property type="entry name" value="3-oxoacyl-[acyl-carrier protein] reductase"/>
    <property type="match status" value="1"/>
</dbReference>
<dbReference type="PRINTS" id="PR00080">
    <property type="entry name" value="SDRFAMILY"/>
</dbReference>
<dbReference type="Gene3D" id="3.40.50.720">
    <property type="entry name" value="NAD(P)-binding Rossmann-like Domain"/>
    <property type="match status" value="1"/>
</dbReference>
<dbReference type="NCBIfam" id="NF005559">
    <property type="entry name" value="PRK07231.1"/>
    <property type="match status" value="1"/>
</dbReference>
<dbReference type="InterPro" id="IPR002347">
    <property type="entry name" value="SDR_fam"/>
</dbReference>
<keyword evidence="6" id="KW-1185">Reference proteome</keyword>
<dbReference type="Pfam" id="PF00106">
    <property type="entry name" value="adh_short"/>
    <property type="match status" value="1"/>
</dbReference>
<dbReference type="GO" id="GO:0032787">
    <property type="term" value="P:monocarboxylic acid metabolic process"/>
    <property type="evidence" value="ECO:0007669"/>
    <property type="project" value="UniProtKB-ARBA"/>
</dbReference>
<dbReference type="SMART" id="SM00822">
    <property type="entry name" value="PKS_KR"/>
    <property type="match status" value="1"/>
</dbReference>
<dbReference type="PRINTS" id="PR00081">
    <property type="entry name" value="GDHRDH"/>
</dbReference>
<evidence type="ECO:0000256" key="1">
    <source>
        <dbReference type="ARBA" id="ARBA00006484"/>
    </source>
</evidence>
<keyword evidence="2" id="KW-0560">Oxidoreductase</keyword>